<accession>A0A1W1W7T8</accession>
<evidence type="ECO:0000256" key="5">
    <source>
        <dbReference type="ARBA" id="ARBA00022605"/>
    </source>
</evidence>
<dbReference type="PROSITE" id="PS01316">
    <property type="entry name" value="ATP_P_PHORIBOSYLTR"/>
    <property type="match status" value="1"/>
</dbReference>
<dbReference type="InterPro" id="IPR013820">
    <property type="entry name" value="ATP_PRibTrfase_cat"/>
</dbReference>
<dbReference type="InterPro" id="IPR018198">
    <property type="entry name" value="ATP_PRibTrfase_CS"/>
</dbReference>
<evidence type="ECO:0000256" key="2">
    <source>
        <dbReference type="ARBA" id="ARBA00004667"/>
    </source>
</evidence>
<dbReference type="InterPro" id="IPR001348">
    <property type="entry name" value="ATP_PRibTrfase_HisG"/>
</dbReference>
<keyword evidence="7 12" id="KW-0808">Transferase</keyword>
<dbReference type="Gene3D" id="3.40.190.10">
    <property type="entry name" value="Periplasmic binding protein-like II"/>
    <property type="match status" value="2"/>
</dbReference>
<evidence type="ECO:0000313" key="13">
    <source>
        <dbReference type="Proteomes" id="UP000192660"/>
    </source>
</evidence>
<evidence type="ECO:0000256" key="4">
    <source>
        <dbReference type="ARBA" id="ARBA00020998"/>
    </source>
</evidence>
<feature type="domain" description="ATP phosphoribosyltransferase catalytic" evidence="11">
    <location>
        <begin position="54"/>
        <end position="201"/>
    </location>
</feature>
<evidence type="ECO:0000256" key="7">
    <source>
        <dbReference type="ARBA" id="ARBA00022679"/>
    </source>
</evidence>
<proteinExistence type="predicted"/>
<dbReference type="AlphaFoldDB" id="A0A1W1W7T8"/>
<dbReference type="GO" id="GO:0003879">
    <property type="term" value="F:ATP phosphoribosyltransferase activity"/>
    <property type="evidence" value="ECO:0007669"/>
    <property type="project" value="UniProtKB-UniRule"/>
</dbReference>
<name>A0A1W1W7T8_SULTA</name>
<evidence type="ECO:0000256" key="9">
    <source>
        <dbReference type="ARBA" id="ARBA00024861"/>
    </source>
</evidence>
<reference evidence="13" key="1">
    <citation type="submission" date="2017-04" db="EMBL/GenBank/DDBJ databases">
        <authorList>
            <person name="Varghese N."/>
            <person name="Submissions S."/>
        </authorList>
    </citation>
    <scope>NUCLEOTIDE SEQUENCE [LARGE SCALE GENOMIC DNA]</scope>
    <source>
        <strain evidence="13">DSM 9293</strain>
    </source>
</reference>
<dbReference type="RefSeq" id="WP_020376409.1">
    <property type="nucleotide sequence ID" value="NZ_FWWY01000001.1"/>
</dbReference>
<dbReference type="NCBIfam" id="TIGR00070">
    <property type="entry name" value="hisG"/>
    <property type="match status" value="1"/>
</dbReference>
<gene>
    <name evidence="12" type="ORF">SAMN00768000_0535</name>
</gene>
<dbReference type="UniPathway" id="UPA00031">
    <property type="reaction ID" value="UER00006"/>
</dbReference>
<sequence>MSFQNVTVAIAKGRILEGAKTLWQQSGLLWPVDEDSRQLWFAPSPERPGMLIARARDIPTLVGMGIADLGIVGLDVLEEYPNNHVLQVADLKFAQCRVVLAGQKNQWPEGPTRIATKYQRIAQTYFTIHRHPVEMVSLSGSLELAPVIGLAPYIVDIVDTGNTLRQHQLTEIATILESSARLIANASHWRTKPELEHVRHLLQHEE</sequence>
<dbReference type="PANTHER" id="PTHR21403:SF8">
    <property type="entry name" value="ATP PHOSPHORIBOSYLTRANSFERASE"/>
    <property type="match status" value="1"/>
</dbReference>
<keyword evidence="5" id="KW-0028">Amino-acid biosynthesis</keyword>
<evidence type="ECO:0000313" key="12">
    <source>
        <dbReference type="EMBL" id="SMC02325.1"/>
    </source>
</evidence>
<evidence type="ECO:0000256" key="10">
    <source>
        <dbReference type="NCBIfam" id="TIGR00070"/>
    </source>
</evidence>
<keyword evidence="6 12" id="KW-0328">Glycosyltransferase</keyword>
<dbReference type="GO" id="GO:0005737">
    <property type="term" value="C:cytoplasm"/>
    <property type="evidence" value="ECO:0007669"/>
    <property type="project" value="InterPro"/>
</dbReference>
<dbReference type="OrthoDB" id="9801867at2"/>
<dbReference type="GO" id="GO:0000105">
    <property type="term" value="P:L-histidine biosynthetic process"/>
    <property type="evidence" value="ECO:0007669"/>
    <property type="project" value="UniProtKB-UniRule"/>
</dbReference>
<comment type="function">
    <text evidence="9">Catalyzes the condensation of ATP and 5-phosphoribose 1-diphosphate to form N'-(5'-phosphoribosyl)-ATP (PR-ATP). Has a crucial role in the pathway because the rate of histidine biosynthesis seems to be controlled primarily by regulation of HisG enzymatic activity.</text>
</comment>
<evidence type="ECO:0000256" key="3">
    <source>
        <dbReference type="ARBA" id="ARBA00011946"/>
    </source>
</evidence>
<keyword evidence="8" id="KW-0368">Histidine biosynthesis</keyword>
<organism evidence="12 13">
    <name type="scientific">Sulfobacillus thermosulfidooxidans (strain DSM 9293 / VKM B-1269 / AT-1)</name>
    <dbReference type="NCBI Taxonomy" id="929705"/>
    <lineage>
        <taxon>Bacteria</taxon>
        <taxon>Bacillati</taxon>
        <taxon>Bacillota</taxon>
        <taxon>Clostridia</taxon>
        <taxon>Eubacteriales</taxon>
        <taxon>Clostridiales Family XVII. Incertae Sedis</taxon>
        <taxon>Sulfobacillus</taxon>
    </lineage>
</organism>
<evidence type="ECO:0000256" key="6">
    <source>
        <dbReference type="ARBA" id="ARBA00022676"/>
    </source>
</evidence>
<protein>
    <recommendedName>
        <fullName evidence="4 10">ATP phosphoribosyltransferase</fullName>
        <ecNumber evidence="3 10">2.4.2.17</ecNumber>
    </recommendedName>
</protein>
<evidence type="ECO:0000256" key="1">
    <source>
        <dbReference type="ARBA" id="ARBA00000915"/>
    </source>
</evidence>
<dbReference type="SUPFAM" id="SSF53850">
    <property type="entry name" value="Periplasmic binding protein-like II"/>
    <property type="match status" value="1"/>
</dbReference>
<dbReference type="STRING" id="28034.BFX07_10210"/>
<comment type="catalytic activity">
    <reaction evidence="1">
        <text>1-(5-phospho-beta-D-ribosyl)-ATP + diphosphate = 5-phospho-alpha-D-ribose 1-diphosphate + ATP</text>
        <dbReference type="Rhea" id="RHEA:18473"/>
        <dbReference type="ChEBI" id="CHEBI:30616"/>
        <dbReference type="ChEBI" id="CHEBI:33019"/>
        <dbReference type="ChEBI" id="CHEBI:58017"/>
        <dbReference type="ChEBI" id="CHEBI:73183"/>
        <dbReference type="EC" id="2.4.2.17"/>
    </reaction>
</comment>
<dbReference type="Proteomes" id="UP000192660">
    <property type="component" value="Unassembled WGS sequence"/>
</dbReference>
<evidence type="ECO:0000259" key="11">
    <source>
        <dbReference type="Pfam" id="PF01634"/>
    </source>
</evidence>
<dbReference type="Pfam" id="PF01634">
    <property type="entry name" value="HisG"/>
    <property type="match status" value="1"/>
</dbReference>
<evidence type="ECO:0000256" key="8">
    <source>
        <dbReference type="ARBA" id="ARBA00023102"/>
    </source>
</evidence>
<dbReference type="EMBL" id="FWWY01000001">
    <property type="protein sequence ID" value="SMC02325.1"/>
    <property type="molecule type" value="Genomic_DNA"/>
</dbReference>
<keyword evidence="13" id="KW-1185">Reference proteome</keyword>
<dbReference type="PANTHER" id="PTHR21403">
    <property type="entry name" value="ATP PHOSPHORIBOSYLTRANSFERASE ATP-PRTASE"/>
    <property type="match status" value="1"/>
</dbReference>
<comment type="pathway">
    <text evidence="2">Amino-acid biosynthesis; L-histidine biosynthesis; L-histidine from 5-phospho-alpha-D-ribose 1-diphosphate: step 1/9.</text>
</comment>
<dbReference type="EC" id="2.4.2.17" evidence="3 10"/>